<evidence type="ECO:0000256" key="4">
    <source>
        <dbReference type="SAM" id="SignalP"/>
    </source>
</evidence>
<proteinExistence type="inferred from homology"/>
<dbReference type="SUPFAM" id="SSF53649">
    <property type="entry name" value="Alkaline phosphatase-like"/>
    <property type="match status" value="1"/>
</dbReference>
<dbReference type="AlphaFoldDB" id="A0A7J5Q0D1"/>
<feature type="signal peptide" evidence="4">
    <location>
        <begin position="1"/>
        <end position="22"/>
    </location>
</feature>
<dbReference type="InterPro" id="IPR050738">
    <property type="entry name" value="Sulfatase"/>
</dbReference>
<evidence type="ECO:0000256" key="3">
    <source>
        <dbReference type="PIRSR" id="PIRSR600917-52"/>
    </source>
</evidence>
<organism evidence="6 7">
    <name type="scientific">Bacteroides xylanisolvens</name>
    <dbReference type="NCBI Taxonomy" id="371601"/>
    <lineage>
        <taxon>Bacteria</taxon>
        <taxon>Pseudomonadati</taxon>
        <taxon>Bacteroidota</taxon>
        <taxon>Bacteroidia</taxon>
        <taxon>Bacteroidales</taxon>
        <taxon>Bacteroidaceae</taxon>
        <taxon>Bacteroides</taxon>
    </lineage>
</organism>
<comment type="PTM">
    <text evidence="3">The conversion to 3-oxoalanine (also known as C-formylglycine, FGly), of a serine or cysteine residue in prokaryotes and of a cysteine residue in eukaryotes, is critical for catalytic activity.</text>
</comment>
<dbReference type="InterPro" id="IPR000917">
    <property type="entry name" value="Sulfatase_N"/>
</dbReference>
<dbReference type="Gene3D" id="3.40.720.10">
    <property type="entry name" value="Alkaline Phosphatase, subunit A"/>
    <property type="match status" value="1"/>
</dbReference>
<feature type="modified residue" description="3-oxoalanine (Ser)" evidence="3">
    <location>
        <position position="77"/>
    </location>
</feature>
<dbReference type="Proteomes" id="UP000434604">
    <property type="component" value="Unassembled WGS sequence"/>
</dbReference>
<keyword evidence="2 6" id="KW-0378">Hydrolase</keyword>
<reference evidence="6 7" key="1">
    <citation type="journal article" date="2019" name="Nat. Med.">
        <title>A library of human gut bacterial isolates paired with longitudinal multiomics data enables mechanistic microbiome research.</title>
        <authorList>
            <person name="Poyet M."/>
            <person name="Groussin M."/>
            <person name="Gibbons S.M."/>
            <person name="Avila-Pacheco J."/>
            <person name="Jiang X."/>
            <person name="Kearney S.M."/>
            <person name="Perrotta A.R."/>
            <person name="Berdy B."/>
            <person name="Zhao S."/>
            <person name="Lieberman T.D."/>
            <person name="Swanson P.K."/>
            <person name="Smith M."/>
            <person name="Roesemann S."/>
            <person name="Alexander J.E."/>
            <person name="Rich S.A."/>
            <person name="Livny J."/>
            <person name="Vlamakis H."/>
            <person name="Clish C."/>
            <person name="Bullock K."/>
            <person name="Deik A."/>
            <person name="Scott J."/>
            <person name="Pierce K.A."/>
            <person name="Xavier R.J."/>
            <person name="Alm E.J."/>
        </authorList>
    </citation>
    <scope>NUCLEOTIDE SEQUENCE [LARGE SCALE GENOMIC DNA]</scope>
    <source>
        <strain evidence="6 7">BIOML-A58</strain>
    </source>
</reference>
<comment type="similarity">
    <text evidence="1">Belongs to the sulfatase family.</text>
</comment>
<feature type="chain" id="PRO_5029779106" evidence="4">
    <location>
        <begin position="23"/>
        <end position="504"/>
    </location>
</feature>
<feature type="domain" description="Sulfatase N-terminal" evidence="5">
    <location>
        <begin position="30"/>
        <end position="337"/>
    </location>
</feature>
<evidence type="ECO:0000259" key="5">
    <source>
        <dbReference type="Pfam" id="PF00884"/>
    </source>
</evidence>
<dbReference type="GO" id="GO:0016740">
    <property type="term" value="F:transferase activity"/>
    <property type="evidence" value="ECO:0007669"/>
    <property type="project" value="UniProtKB-KW"/>
</dbReference>
<evidence type="ECO:0000313" key="6">
    <source>
        <dbReference type="EMBL" id="KAB6149048.1"/>
    </source>
</evidence>
<dbReference type="PANTHER" id="PTHR42693:SF53">
    <property type="entry name" value="ENDO-4-O-SULFATASE"/>
    <property type="match status" value="1"/>
</dbReference>
<dbReference type="Pfam" id="PF00884">
    <property type="entry name" value="Sulfatase"/>
    <property type="match status" value="1"/>
</dbReference>
<dbReference type="GO" id="GO:0004065">
    <property type="term" value="F:arylsulfatase activity"/>
    <property type="evidence" value="ECO:0007669"/>
    <property type="project" value="TreeGrafter"/>
</dbReference>
<accession>A0A7J5Q0D1</accession>
<sequence length="504" mass="58122">MKNNKRLLLGSGLLSLYASGFAADIQGENPNVILILVDDLGKEWIQQYGAESIELPNLQRLADESYVFERAYSMPQSTPSRVALLTGQYPYHNGWVNHYDVPRWGYGAHYDFSQNPCFPRLIKENGYKTCTAGKWQLNDFRLQPDAMVQAGFDEYCMWTGGEGGNEKISESRYWDPYIHTKEGSRQYKGSFGPDIYSDFIVDFITKNKRHPMFIYYPMTLTHTPFVHTPHDMAAKTPYEKHRAMVKYTDYIIGKIMKCLEDNSLKDKTYVIFTTDNGTSAACVGKRNEQYIRGGKTMLSENGINCPFIVRVPGQSKRYQSDALIDFTDLYPTILELTKTKADKRYLTDGHSFVPVLNGKKNSVRKWALAMGAHPARIGTDGKVKNQVNFRDRVIIGTNYKIYVTQQRMIDRVYDIVKDPFELNNLVEDEKILKRAEKELGNIIKAFPLVDANPQYTPLDHNKEWDFPLNEMNEKSKAKRVNYMSVATEQDYIYFIENKNNKKKK</sequence>
<keyword evidence="4" id="KW-0732">Signal</keyword>
<name>A0A7J5Q0D1_9BACE</name>
<dbReference type="PANTHER" id="PTHR42693">
    <property type="entry name" value="ARYLSULFATASE FAMILY MEMBER"/>
    <property type="match status" value="1"/>
</dbReference>
<evidence type="ECO:0000256" key="2">
    <source>
        <dbReference type="ARBA" id="ARBA00022801"/>
    </source>
</evidence>
<gene>
    <name evidence="6" type="ORF">GA398_05930</name>
</gene>
<comment type="caution">
    <text evidence="6">The sequence shown here is derived from an EMBL/GenBank/DDBJ whole genome shotgun (WGS) entry which is preliminary data.</text>
</comment>
<dbReference type="InterPro" id="IPR017850">
    <property type="entry name" value="Alkaline_phosphatase_core_sf"/>
</dbReference>
<evidence type="ECO:0000313" key="7">
    <source>
        <dbReference type="Proteomes" id="UP000434604"/>
    </source>
</evidence>
<dbReference type="RefSeq" id="WP_151934356.1">
    <property type="nucleotide sequence ID" value="NZ_WDED01000006.1"/>
</dbReference>
<evidence type="ECO:0000256" key="1">
    <source>
        <dbReference type="ARBA" id="ARBA00008779"/>
    </source>
</evidence>
<protein>
    <submittedName>
        <fullName evidence="6">Sulfatase-like hydrolase/transferase</fullName>
    </submittedName>
</protein>
<keyword evidence="6" id="KW-0808">Transferase</keyword>
<dbReference type="EMBL" id="WDED01000006">
    <property type="protein sequence ID" value="KAB6149048.1"/>
    <property type="molecule type" value="Genomic_DNA"/>
</dbReference>